<proteinExistence type="predicted"/>
<sequence>MEQIVSILKEALEPIGGVGETISGGAGQRPVLGPEPPAMYEEWPTLEFPDLTKSILDLFTKEVADILGDTEAAIRATSESVSSSLLFELTRSDSEDSDQASIRLQTDDQLRWCMQVLNHSLTLSFYTHREYETVRGAVRIYLHWLRALTDIPDGNIPRPLLDTPEKNIIDALRNLFCRRGEAKGE</sequence>
<dbReference type="PANTHER" id="PTHR21344">
    <property type="entry name" value="RAL GTPASE-ACTIVATING PROTEIN SUBUNIT BETA"/>
    <property type="match status" value="1"/>
</dbReference>
<organism evidence="1 2">
    <name type="scientific">Ancylostoma duodenale</name>
    <dbReference type="NCBI Taxonomy" id="51022"/>
    <lineage>
        <taxon>Eukaryota</taxon>
        <taxon>Metazoa</taxon>
        <taxon>Ecdysozoa</taxon>
        <taxon>Nematoda</taxon>
        <taxon>Chromadorea</taxon>
        <taxon>Rhabditida</taxon>
        <taxon>Rhabditina</taxon>
        <taxon>Rhabditomorpha</taxon>
        <taxon>Strongyloidea</taxon>
        <taxon>Ancylostomatidae</taxon>
        <taxon>Ancylostomatinae</taxon>
        <taxon>Ancylostoma</taxon>
    </lineage>
</organism>
<gene>
    <name evidence="1" type="ORF">ANCDUO_05112</name>
</gene>
<reference evidence="1 2" key="1">
    <citation type="submission" date="2013-12" db="EMBL/GenBank/DDBJ databases">
        <title>Draft genome of the parsitic nematode Ancylostoma duodenale.</title>
        <authorList>
            <person name="Mitreva M."/>
        </authorList>
    </citation>
    <scope>NUCLEOTIDE SEQUENCE [LARGE SCALE GENOMIC DNA]</scope>
    <source>
        <strain evidence="1 2">Zhejiang</strain>
    </source>
</reference>
<dbReference type="PANTHER" id="PTHR21344:SF1">
    <property type="entry name" value="RAL GTPASE-ACTIVATING PROTEIN SUBUNIT BETA"/>
    <property type="match status" value="1"/>
</dbReference>
<accession>A0A0C2GZC7</accession>
<dbReference type="InterPro" id="IPR039930">
    <property type="entry name" value="RALGAPB"/>
</dbReference>
<feature type="non-terminal residue" evidence="1">
    <location>
        <position position="185"/>
    </location>
</feature>
<protein>
    <submittedName>
        <fullName evidence="1">Uncharacterized protein</fullName>
    </submittedName>
</protein>
<name>A0A0C2GZC7_9BILA</name>
<keyword evidence="2" id="KW-1185">Reference proteome</keyword>
<evidence type="ECO:0000313" key="1">
    <source>
        <dbReference type="EMBL" id="KIH64574.1"/>
    </source>
</evidence>
<dbReference type="AlphaFoldDB" id="A0A0C2GZC7"/>
<dbReference type="Proteomes" id="UP000054047">
    <property type="component" value="Unassembled WGS sequence"/>
</dbReference>
<evidence type="ECO:0000313" key="2">
    <source>
        <dbReference type="Proteomes" id="UP000054047"/>
    </source>
</evidence>
<dbReference type="GO" id="GO:0005096">
    <property type="term" value="F:GTPase activator activity"/>
    <property type="evidence" value="ECO:0007669"/>
    <property type="project" value="InterPro"/>
</dbReference>
<dbReference type="OrthoDB" id="5871818at2759"/>
<dbReference type="EMBL" id="KN727986">
    <property type="protein sequence ID" value="KIH64574.1"/>
    <property type="molecule type" value="Genomic_DNA"/>
</dbReference>